<dbReference type="GO" id="GO:0016614">
    <property type="term" value="F:oxidoreductase activity, acting on CH-OH group of donors"/>
    <property type="evidence" value="ECO:0007669"/>
    <property type="project" value="InterPro"/>
</dbReference>
<organism evidence="4 5">
    <name type="scientific">Favolaschia claudopus</name>
    <dbReference type="NCBI Taxonomy" id="2862362"/>
    <lineage>
        <taxon>Eukaryota</taxon>
        <taxon>Fungi</taxon>
        <taxon>Dikarya</taxon>
        <taxon>Basidiomycota</taxon>
        <taxon>Agaricomycotina</taxon>
        <taxon>Agaricomycetes</taxon>
        <taxon>Agaricomycetidae</taxon>
        <taxon>Agaricales</taxon>
        <taxon>Marasmiineae</taxon>
        <taxon>Mycenaceae</taxon>
        <taxon>Favolaschia</taxon>
    </lineage>
</organism>
<dbReference type="Gene3D" id="3.50.50.60">
    <property type="entry name" value="FAD/NAD(P)-binding domain"/>
    <property type="match status" value="1"/>
</dbReference>
<protein>
    <recommendedName>
        <fullName evidence="3">Glucose-methanol-choline oxidoreductase N-terminal domain-containing protein</fullName>
    </recommendedName>
</protein>
<evidence type="ECO:0000259" key="3">
    <source>
        <dbReference type="PROSITE" id="PS00624"/>
    </source>
</evidence>
<keyword evidence="5" id="KW-1185">Reference proteome</keyword>
<dbReference type="InterPro" id="IPR000172">
    <property type="entry name" value="GMC_OxRdtase_N"/>
</dbReference>
<dbReference type="EMBL" id="JAWWNJ010000206">
    <property type="protein sequence ID" value="KAK6971651.1"/>
    <property type="molecule type" value="Genomic_DNA"/>
</dbReference>
<dbReference type="Proteomes" id="UP001362999">
    <property type="component" value="Unassembled WGS sequence"/>
</dbReference>
<evidence type="ECO:0000313" key="5">
    <source>
        <dbReference type="Proteomes" id="UP001362999"/>
    </source>
</evidence>
<dbReference type="InterPro" id="IPR036188">
    <property type="entry name" value="FAD/NAD-bd_sf"/>
</dbReference>
<feature type="region of interest" description="Disordered" evidence="2">
    <location>
        <begin position="1"/>
        <end position="32"/>
    </location>
</feature>
<dbReference type="GO" id="GO:0050660">
    <property type="term" value="F:flavin adenine dinucleotide binding"/>
    <property type="evidence" value="ECO:0007669"/>
    <property type="project" value="InterPro"/>
</dbReference>
<reference evidence="4 5" key="1">
    <citation type="journal article" date="2024" name="J Genomics">
        <title>Draft genome sequencing and assembly of Favolaschia claudopus CIRM-BRFM 2984 isolated from oak limbs.</title>
        <authorList>
            <person name="Navarro D."/>
            <person name="Drula E."/>
            <person name="Chaduli D."/>
            <person name="Cazenave R."/>
            <person name="Ahrendt S."/>
            <person name="Wang J."/>
            <person name="Lipzen A."/>
            <person name="Daum C."/>
            <person name="Barry K."/>
            <person name="Grigoriev I.V."/>
            <person name="Favel A."/>
            <person name="Rosso M.N."/>
            <person name="Martin F."/>
        </authorList>
    </citation>
    <scope>NUCLEOTIDE SEQUENCE [LARGE SCALE GENOMIC DNA]</scope>
    <source>
        <strain evidence="4 5">CIRM-BRFM 2984</strain>
    </source>
</reference>
<comment type="similarity">
    <text evidence="1">Belongs to the GMC oxidoreductase family.</text>
</comment>
<proteinExistence type="inferred from homology"/>
<dbReference type="PANTHER" id="PTHR11552">
    <property type="entry name" value="GLUCOSE-METHANOL-CHOLINE GMC OXIDOREDUCTASE"/>
    <property type="match status" value="1"/>
</dbReference>
<name>A0AAV9Z4Z7_9AGAR</name>
<dbReference type="AlphaFoldDB" id="A0AAV9Z4Z7"/>
<dbReference type="SUPFAM" id="SSF51905">
    <property type="entry name" value="FAD/NAD(P)-binding domain"/>
    <property type="match status" value="1"/>
</dbReference>
<gene>
    <name evidence="4" type="ORF">R3P38DRAFT_3241919</name>
</gene>
<feature type="domain" description="Glucose-methanol-choline oxidoreductase N-terminal" evidence="3">
    <location>
        <begin position="362"/>
        <end position="376"/>
    </location>
</feature>
<sequence length="543" mass="59539">MPADRTSKPVASSSRVDLKKRKDHASDPAARKRAATARIDALEKLIKTNNPVTISDHVRDFTTAVARFAIDFNVPYRSKSTESAQAQVRVKCAMIRRFDEILKAHASNYMSMMGGGRESETLVINPFRLDDPRRLEFDLELRKLVAEWQDVRMNTLPPFDDNKGIMFKMPNEFWAEWPKTDAGLARWLQISVYAKTLNTMQYEAIVAAKIRVPSVMPPPRAFPESAGQSYTFTQSGKTQAGTPQGRAIQFQVQELKCNENLVVLIKVSRLQIDFNEATHGKSEPSKSKPNLVVNTGAQATRIVFNDELDAKRKFVASGVEYHKDGQLQRVSAKKEVILSAGIIRIFFDLATHTHITGLFGVGSFRTPQLLELSGIGQKSILEAQKIPVKVDLPGVGINLRKLSLRGVGLHITNIQARHVKRLRYTPKARDLKLLPVENAARLARAGHLPGVAGLQTQVKATIQRAEFVDDGNAATGALPTPLAEAALHVVGPAGLPLHQTAAVLHPQPVDKAGAIGAGRAGSERIVNAAQGVYFAVSRRSMAG</sequence>
<evidence type="ECO:0000313" key="4">
    <source>
        <dbReference type="EMBL" id="KAK6971651.1"/>
    </source>
</evidence>
<dbReference type="InterPro" id="IPR012132">
    <property type="entry name" value="GMC_OxRdtase"/>
</dbReference>
<accession>A0AAV9Z4Z7</accession>
<comment type="caution">
    <text evidence="4">The sequence shown here is derived from an EMBL/GenBank/DDBJ whole genome shotgun (WGS) entry which is preliminary data.</text>
</comment>
<dbReference type="PROSITE" id="PS00624">
    <property type="entry name" value="GMC_OXRED_2"/>
    <property type="match status" value="1"/>
</dbReference>
<dbReference type="PANTHER" id="PTHR11552:SF115">
    <property type="entry name" value="DEHYDROGENASE XPTC-RELATED"/>
    <property type="match status" value="1"/>
</dbReference>
<evidence type="ECO:0000256" key="1">
    <source>
        <dbReference type="ARBA" id="ARBA00010790"/>
    </source>
</evidence>
<dbReference type="GO" id="GO:0044550">
    <property type="term" value="P:secondary metabolite biosynthetic process"/>
    <property type="evidence" value="ECO:0007669"/>
    <property type="project" value="TreeGrafter"/>
</dbReference>
<evidence type="ECO:0000256" key="2">
    <source>
        <dbReference type="SAM" id="MobiDB-lite"/>
    </source>
</evidence>